<proteinExistence type="predicted"/>
<feature type="compositionally biased region" description="Low complexity" evidence="1">
    <location>
        <begin position="148"/>
        <end position="167"/>
    </location>
</feature>
<evidence type="ECO:0000256" key="1">
    <source>
        <dbReference type="SAM" id="MobiDB-lite"/>
    </source>
</evidence>
<feature type="domain" description="Microtubule-associated serine/threonine-protein kinase pre-PK" evidence="2">
    <location>
        <begin position="110"/>
        <end position="243"/>
    </location>
</feature>
<evidence type="ECO:0000259" key="2">
    <source>
        <dbReference type="Pfam" id="PF08926"/>
    </source>
</evidence>
<keyword evidence="4" id="KW-1185">Reference proteome</keyword>
<name>A0A8J2HCD8_COTCN</name>
<feature type="region of interest" description="Disordered" evidence="1">
    <location>
        <begin position="148"/>
        <end position="169"/>
    </location>
</feature>
<feature type="compositionally biased region" description="Basic and acidic residues" evidence="1">
    <location>
        <begin position="30"/>
        <end position="44"/>
    </location>
</feature>
<dbReference type="GO" id="GO:0005524">
    <property type="term" value="F:ATP binding"/>
    <property type="evidence" value="ECO:0007669"/>
    <property type="project" value="InterPro"/>
</dbReference>
<comment type="caution">
    <text evidence="3">The sequence shown here is derived from an EMBL/GenBank/DDBJ whole genome shotgun (WGS) entry which is preliminary data.</text>
</comment>
<dbReference type="EMBL" id="CAJNRD030001120">
    <property type="protein sequence ID" value="CAG5093834.1"/>
    <property type="molecule type" value="Genomic_DNA"/>
</dbReference>
<protein>
    <submittedName>
        <fullName evidence="3">Similar to MAST2: Microtubule-associated serine/threonine-protein kinase 2 (Homo sapiens)</fullName>
    </submittedName>
</protein>
<dbReference type="AlphaFoldDB" id="A0A8J2HCD8"/>
<evidence type="ECO:0000313" key="4">
    <source>
        <dbReference type="Proteomes" id="UP000786811"/>
    </source>
</evidence>
<keyword evidence="3" id="KW-0808">Transferase</keyword>
<accession>A0A8J2HCD8</accession>
<evidence type="ECO:0000313" key="3">
    <source>
        <dbReference type="EMBL" id="CAG5093834.1"/>
    </source>
</evidence>
<dbReference type="Pfam" id="PF08926">
    <property type="entry name" value="DUF1908"/>
    <property type="match status" value="1"/>
</dbReference>
<keyword evidence="3" id="KW-0418">Kinase</keyword>
<dbReference type="GO" id="GO:0004674">
    <property type="term" value="F:protein serine/threonine kinase activity"/>
    <property type="evidence" value="ECO:0007669"/>
    <property type="project" value="InterPro"/>
</dbReference>
<feature type="region of interest" description="Disordered" evidence="1">
    <location>
        <begin position="1"/>
        <end position="59"/>
    </location>
</feature>
<dbReference type="OrthoDB" id="7695938at2759"/>
<dbReference type="Proteomes" id="UP000786811">
    <property type="component" value="Unassembled WGS sequence"/>
</dbReference>
<sequence>MDPGRNRPSRPRLRSHGNPSRVLVFDQAESEDHKNNPMEPETTRRSLPAKVESKEAPVRASGNELSNLVRMRNSAIGKSAPSLSVHMREFNIPRRAAKAAQPFVPIVGSPLESPRMSSSPHFAFAPIKRIGCGAGTADGRRWSVASLPSSGYGTTPGSSNVSSQCSSQERLHQLPNIPTKDELRMLSCHFSKPGTPCSSHPGFPGSSISSIPGSISFSLEEEGRRSPLHRPRSRIVQADRQCLTMKSL</sequence>
<gene>
    <name evidence="3" type="ORF">HICCMSTLAB_LOCUS7160</name>
</gene>
<dbReference type="GO" id="GO:0000287">
    <property type="term" value="F:magnesium ion binding"/>
    <property type="evidence" value="ECO:0007669"/>
    <property type="project" value="InterPro"/>
</dbReference>
<reference evidence="3" key="1">
    <citation type="submission" date="2021-04" db="EMBL/GenBank/DDBJ databases">
        <authorList>
            <person name="Chebbi M.A.C M."/>
        </authorList>
    </citation>
    <scope>NUCLEOTIDE SEQUENCE</scope>
</reference>
<dbReference type="InterPro" id="IPR015022">
    <property type="entry name" value="MAST_pre-PK_dom"/>
</dbReference>
<organism evidence="3 4">
    <name type="scientific">Cotesia congregata</name>
    <name type="common">Parasitoid wasp</name>
    <name type="synonym">Apanteles congregatus</name>
    <dbReference type="NCBI Taxonomy" id="51543"/>
    <lineage>
        <taxon>Eukaryota</taxon>
        <taxon>Metazoa</taxon>
        <taxon>Ecdysozoa</taxon>
        <taxon>Arthropoda</taxon>
        <taxon>Hexapoda</taxon>
        <taxon>Insecta</taxon>
        <taxon>Pterygota</taxon>
        <taxon>Neoptera</taxon>
        <taxon>Endopterygota</taxon>
        <taxon>Hymenoptera</taxon>
        <taxon>Apocrita</taxon>
        <taxon>Ichneumonoidea</taxon>
        <taxon>Braconidae</taxon>
        <taxon>Microgastrinae</taxon>
        <taxon>Cotesia</taxon>
    </lineage>
</organism>